<evidence type="ECO:0000259" key="13">
    <source>
        <dbReference type="Pfam" id="PF00205"/>
    </source>
</evidence>
<evidence type="ECO:0000256" key="12">
    <source>
        <dbReference type="RuleBase" id="RU003591"/>
    </source>
</evidence>
<organism evidence="16">
    <name type="scientific">Caldilinea aerophila</name>
    <dbReference type="NCBI Taxonomy" id="133453"/>
    <lineage>
        <taxon>Bacteria</taxon>
        <taxon>Bacillati</taxon>
        <taxon>Chloroflexota</taxon>
        <taxon>Caldilineae</taxon>
        <taxon>Caldilineales</taxon>
        <taxon>Caldilineaceae</taxon>
        <taxon>Caldilinea</taxon>
    </lineage>
</organism>
<dbReference type="Pfam" id="PF02775">
    <property type="entry name" value="TPP_enzyme_C"/>
    <property type="match status" value="1"/>
</dbReference>
<evidence type="ECO:0000256" key="5">
    <source>
        <dbReference type="ARBA" id="ARBA00022605"/>
    </source>
</evidence>
<evidence type="ECO:0000256" key="9">
    <source>
        <dbReference type="ARBA" id="ARBA00023052"/>
    </source>
</evidence>
<sequence>MVWEALLREGVRVIFGHPGGAILPTYDALAPYEAAGKIHHVLVRHEQCAAHMADGWARATGEVGVCIATSGPGATNLVTGLATAQMDSVPVVAITGQVPTNLLGTDAFQESDVVGVTAPVCKHNYLVTDVNELPLILKEAFYIAREGRPGVVLIDICKDVQNAEGWFRYDFEINLPGFEPWPQADMEAIRRAAELINKAERPLVLAGHGVQLAGVGRELLQMVEKAEIPVVTTLLGAGNIPESHPLSLGMGGMHGEAYANRAVQSCDVLIAMGMRFDDRITGRLDSFAKQAKIIHFEVDKAEVGKNVVPDVAVVGDLAETLPALLPLIEERRHQVWLQEIREWKRDTEQTDILNYEVDELIPPFVIRQLWHATHHVQNGPPIIVTDVGQHQMWESQYFIHDHPGQLITSGGLGTMGFALPAAIGAQMAHPNRLVWAVVGDGGFQMTMQELAVIKQEGDLPVKVAIINNGFLGMVRQWQQLFYEKRYVGTPVWSPDFVKLAEAYQIPALAVTKPEQVVPAIEQALSTPGPFLIDFRVKEEVNVYPMVAPGAAVDQLIRRPKPAVMQGYSGVQPSW</sequence>
<evidence type="ECO:0000313" key="16">
    <source>
        <dbReference type="EMBL" id="HDX31885.1"/>
    </source>
</evidence>
<dbReference type="InterPro" id="IPR012000">
    <property type="entry name" value="Thiamin_PyroP_enz_cen_dom"/>
</dbReference>
<comment type="similarity">
    <text evidence="3 12">Belongs to the TPP enzyme family.</text>
</comment>
<dbReference type="Pfam" id="PF00205">
    <property type="entry name" value="TPP_enzyme_M"/>
    <property type="match status" value="1"/>
</dbReference>
<evidence type="ECO:0000256" key="6">
    <source>
        <dbReference type="ARBA" id="ARBA00022679"/>
    </source>
</evidence>
<evidence type="ECO:0000256" key="2">
    <source>
        <dbReference type="ARBA" id="ARBA00005025"/>
    </source>
</evidence>
<dbReference type="EMBL" id="DSMG01000102">
    <property type="protein sequence ID" value="HDX31885.1"/>
    <property type="molecule type" value="Genomic_DNA"/>
</dbReference>
<dbReference type="NCBIfam" id="TIGR00118">
    <property type="entry name" value="acolac_lg"/>
    <property type="match status" value="1"/>
</dbReference>
<dbReference type="Gene3D" id="3.40.50.970">
    <property type="match status" value="2"/>
</dbReference>
<dbReference type="GO" id="GO:0005948">
    <property type="term" value="C:acetolactate synthase complex"/>
    <property type="evidence" value="ECO:0007669"/>
    <property type="project" value="TreeGrafter"/>
</dbReference>
<dbReference type="FunFam" id="3.40.50.970:FF:000007">
    <property type="entry name" value="Acetolactate synthase"/>
    <property type="match status" value="1"/>
</dbReference>
<feature type="domain" description="Thiamine pyrophosphate enzyme TPP-binding" evidence="14">
    <location>
        <begin position="386"/>
        <end position="534"/>
    </location>
</feature>
<dbReference type="PANTHER" id="PTHR18968:SF13">
    <property type="entry name" value="ACETOLACTATE SYNTHASE CATALYTIC SUBUNIT, MITOCHONDRIAL"/>
    <property type="match status" value="1"/>
</dbReference>
<keyword evidence="7 12" id="KW-0479">Metal-binding</keyword>
<dbReference type="GO" id="GO:0030976">
    <property type="term" value="F:thiamine pyrophosphate binding"/>
    <property type="evidence" value="ECO:0007669"/>
    <property type="project" value="UniProtKB-UniRule"/>
</dbReference>
<keyword evidence="8 12" id="KW-0460">Magnesium</keyword>
<name>A0A7C1JQ65_9CHLR</name>
<evidence type="ECO:0000256" key="7">
    <source>
        <dbReference type="ARBA" id="ARBA00022723"/>
    </source>
</evidence>
<comment type="pathway">
    <text evidence="1 12">Amino-acid biosynthesis; L-isoleucine biosynthesis; L-isoleucine from 2-oxobutanoate: step 1/4.</text>
</comment>
<dbReference type="GO" id="GO:0009099">
    <property type="term" value="P:L-valine biosynthetic process"/>
    <property type="evidence" value="ECO:0007669"/>
    <property type="project" value="UniProtKB-UniPathway"/>
</dbReference>
<feature type="domain" description="Thiamine pyrophosphate enzyme N-terminal TPP-binding" evidence="15">
    <location>
        <begin position="3"/>
        <end position="113"/>
    </location>
</feature>
<reference evidence="16" key="1">
    <citation type="journal article" date="2020" name="mSystems">
        <title>Genome- and Community-Level Interaction Insights into Carbon Utilization and Element Cycling Functions of Hydrothermarchaeota in Hydrothermal Sediment.</title>
        <authorList>
            <person name="Zhou Z."/>
            <person name="Liu Y."/>
            <person name="Xu W."/>
            <person name="Pan J."/>
            <person name="Luo Z.H."/>
            <person name="Li M."/>
        </authorList>
    </citation>
    <scope>NUCLEOTIDE SEQUENCE [LARGE SCALE GENOMIC DNA]</scope>
    <source>
        <strain evidence="16">SpSt-289</strain>
    </source>
</reference>
<keyword evidence="6 12" id="KW-0808">Transferase</keyword>
<dbReference type="EC" id="2.2.1.6" evidence="4 12"/>
<keyword evidence="5 12" id="KW-0028">Amino-acid biosynthesis</keyword>
<dbReference type="CDD" id="cd07035">
    <property type="entry name" value="TPP_PYR_POX_like"/>
    <property type="match status" value="1"/>
</dbReference>
<keyword evidence="10 12" id="KW-0100">Branched-chain amino acid biosynthesis</keyword>
<dbReference type="SUPFAM" id="SSF52518">
    <property type="entry name" value="Thiamin diphosphate-binding fold (THDP-binding)"/>
    <property type="match status" value="2"/>
</dbReference>
<dbReference type="InterPro" id="IPR012001">
    <property type="entry name" value="Thiamin_PyroP_enz_TPP-bd_dom"/>
</dbReference>
<dbReference type="GO" id="GO:0000287">
    <property type="term" value="F:magnesium ion binding"/>
    <property type="evidence" value="ECO:0007669"/>
    <property type="project" value="UniProtKB-UniRule"/>
</dbReference>
<dbReference type="SUPFAM" id="SSF52467">
    <property type="entry name" value="DHS-like NAD/FAD-binding domain"/>
    <property type="match status" value="1"/>
</dbReference>
<dbReference type="FunFam" id="3.40.50.1220:FF:000008">
    <property type="entry name" value="Acetolactate synthase"/>
    <property type="match status" value="1"/>
</dbReference>
<dbReference type="InterPro" id="IPR045229">
    <property type="entry name" value="TPP_enz"/>
</dbReference>
<dbReference type="InterPro" id="IPR039368">
    <property type="entry name" value="AHAS_TPP"/>
</dbReference>
<protein>
    <recommendedName>
        <fullName evidence="4 12">Acetolactate synthase</fullName>
        <ecNumber evidence="4 12">2.2.1.6</ecNumber>
    </recommendedName>
</protein>
<dbReference type="GO" id="GO:0050660">
    <property type="term" value="F:flavin adenine dinucleotide binding"/>
    <property type="evidence" value="ECO:0007669"/>
    <property type="project" value="InterPro"/>
</dbReference>
<comment type="cofactor">
    <cofactor evidence="12">
        <name>Mg(2+)</name>
        <dbReference type="ChEBI" id="CHEBI:18420"/>
    </cofactor>
    <text evidence="12">Binds 1 Mg(2+) ion per subunit.</text>
</comment>
<comment type="cofactor">
    <cofactor evidence="12">
        <name>thiamine diphosphate</name>
        <dbReference type="ChEBI" id="CHEBI:58937"/>
    </cofactor>
    <text evidence="12">Binds 1 thiamine pyrophosphate per subunit.</text>
</comment>
<dbReference type="Pfam" id="PF02776">
    <property type="entry name" value="TPP_enzyme_N"/>
    <property type="match status" value="1"/>
</dbReference>
<dbReference type="GO" id="GO:0009097">
    <property type="term" value="P:isoleucine biosynthetic process"/>
    <property type="evidence" value="ECO:0007669"/>
    <property type="project" value="UniProtKB-UniPathway"/>
</dbReference>
<proteinExistence type="inferred from homology"/>
<feature type="domain" description="Thiamine pyrophosphate enzyme central" evidence="13">
    <location>
        <begin position="189"/>
        <end position="324"/>
    </location>
</feature>
<dbReference type="InterPro" id="IPR029035">
    <property type="entry name" value="DHS-like_NAD/FAD-binding_dom"/>
</dbReference>
<dbReference type="CDD" id="cd02015">
    <property type="entry name" value="TPP_AHAS"/>
    <property type="match status" value="1"/>
</dbReference>
<dbReference type="PROSITE" id="PS00187">
    <property type="entry name" value="TPP_ENZYMES"/>
    <property type="match status" value="1"/>
</dbReference>
<evidence type="ECO:0000256" key="4">
    <source>
        <dbReference type="ARBA" id="ARBA00013145"/>
    </source>
</evidence>
<dbReference type="InterPro" id="IPR012846">
    <property type="entry name" value="Acetolactate_synth_lsu"/>
</dbReference>
<comment type="caution">
    <text evidence="16">The sequence shown here is derived from an EMBL/GenBank/DDBJ whole genome shotgun (WGS) entry which is preliminary data.</text>
</comment>
<comment type="catalytic activity">
    <reaction evidence="11 12">
        <text>2 pyruvate + H(+) = (2S)-2-acetolactate + CO2</text>
        <dbReference type="Rhea" id="RHEA:25249"/>
        <dbReference type="ChEBI" id="CHEBI:15361"/>
        <dbReference type="ChEBI" id="CHEBI:15378"/>
        <dbReference type="ChEBI" id="CHEBI:16526"/>
        <dbReference type="ChEBI" id="CHEBI:58476"/>
        <dbReference type="EC" id="2.2.1.6"/>
    </reaction>
</comment>
<dbReference type="UniPathway" id="UPA00049">
    <property type="reaction ID" value="UER00059"/>
</dbReference>
<gene>
    <name evidence="16" type="primary">ilvB</name>
    <name evidence="16" type="ORF">ENQ20_10405</name>
</gene>
<evidence type="ECO:0000256" key="8">
    <source>
        <dbReference type="ARBA" id="ARBA00022842"/>
    </source>
</evidence>
<evidence type="ECO:0000259" key="15">
    <source>
        <dbReference type="Pfam" id="PF02776"/>
    </source>
</evidence>
<evidence type="ECO:0000256" key="1">
    <source>
        <dbReference type="ARBA" id="ARBA00004974"/>
    </source>
</evidence>
<dbReference type="UniPathway" id="UPA00047">
    <property type="reaction ID" value="UER00055"/>
</dbReference>
<dbReference type="InterPro" id="IPR011766">
    <property type="entry name" value="TPP_enzyme_TPP-bd"/>
</dbReference>
<dbReference type="AlphaFoldDB" id="A0A7C1JQ65"/>
<evidence type="ECO:0000256" key="11">
    <source>
        <dbReference type="ARBA" id="ARBA00048670"/>
    </source>
</evidence>
<dbReference type="InterPro" id="IPR029061">
    <property type="entry name" value="THDP-binding"/>
</dbReference>
<dbReference type="PANTHER" id="PTHR18968">
    <property type="entry name" value="THIAMINE PYROPHOSPHATE ENZYMES"/>
    <property type="match status" value="1"/>
</dbReference>
<dbReference type="InterPro" id="IPR000399">
    <property type="entry name" value="TPP-bd_CS"/>
</dbReference>
<dbReference type="GO" id="GO:0003984">
    <property type="term" value="F:acetolactate synthase activity"/>
    <property type="evidence" value="ECO:0007669"/>
    <property type="project" value="UniProtKB-EC"/>
</dbReference>
<accession>A0A7C1JQ65</accession>
<evidence type="ECO:0000256" key="3">
    <source>
        <dbReference type="ARBA" id="ARBA00007812"/>
    </source>
</evidence>
<keyword evidence="9 12" id="KW-0786">Thiamine pyrophosphate</keyword>
<dbReference type="Gene3D" id="3.40.50.1220">
    <property type="entry name" value="TPP-binding domain"/>
    <property type="match status" value="1"/>
</dbReference>
<evidence type="ECO:0000256" key="10">
    <source>
        <dbReference type="ARBA" id="ARBA00023304"/>
    </source>
</evidence>
<evidence type="ECO:0000259" key="14">
    <source>
        <dbReference type="Pfam" id="PF02775"/>
    </source>
</evidence>
<comment type="pathway">
    <text evidence="2 12">Amino-acid biosynthesis; L-valine biosynthesis; L-valine from pyruvate: step 1/4.</text>
</comment>